<dbReference type="OrthoDB" id="7874856at2"/>
<proteinExistence type="predicted"/>
<keyword evidence="2" id="KW-1185">Reference proteome</keyword>
<comment type="caution">
    <text evidence="1">The sequence shown here is derived from an EMBL/GenBank/DDBJ whole genome shotgun (WGS) entry which is preliminary data.</text>
</comment>
<dbReference type="InterPro" id="IPR010767">
    <property type="entry name" value="Phage_CGC-2007_Cje0229"/>
</dbReference>
<protein>
    <recommendedName>
        <fullName evidence="3">DUF1353 domain-containing protein</fullName>
    </recommendedName>
</protein>
<evidence type="ECO:0000313" key="1">
    <source>
        <dbReference type="EMBL" id="RAK52148.1"/>
    </source>
</evidence>
<dbReference type="Proteomes" id="UP000249725">
    <property type="component" value="Unassembled WGS sequence"/>
</dbReference>
<organism evidence="1 2">
    <name type="scientific">Phenylobacterium deserti</name>
    <dbReference type="NCBI Taxonomy" id="1914756"/>
    <lineage>
        <taxon>Bacteria</taxon>
        <taxon>Pseudomonadati</taxon>
        <taxon>Pseudomonadota</taxon>
        <taxon>Alphaproteobacteria</taxon>
        <taxon>Caulobacterales</taxon>
        <taxon>Caulobacteraceae</taxon>
        <taxon>Phenylobacterium</taxon>
    </lineage>
</organism>
<gene>
    <name evidence="1" type="ORF">DJ018_13410</name>
</gene>
<evidence type="ECO:0008006" key="3">
    <source>
        <dbReference type="Google" id="ProtNLM"/>
    </source>
</evidence>
<sequence length="172" mass="18773">MTCEVLPVVVNGKAPGVLPACPLPGQARDGRPLYVLTRPIRYHTRFGVVTVPRGYVTDCASVPRVAAWRIGPLDKHAWAAVLHDWLYAIGEPGKKEMADTAFEDQMRADGVFSLRRELMHSAVVVGGGGGYKKAPTWWKTENFADPETGERVAPPFKREAAFVGQPFGMIAA</sequence>
<dbReference type="Pfam" id="PF07087">
    <property type="entry name" value="DUF1353"/>
    <property type="match status" value="1"/>
</dbReference>
<accession>A0A328AH13</accession>
<dbReference type="EMBL" id="QFYR01000003">
    <property type="protein sequence ID" value="RAK52148.1"/>
    <property type="molecule type" value="Genomic_DNA"/>
</dbReference>
<dbReference type="RefSeq" id="WP_111515472.1">
    <property type="nucleotide sequence ID" value="NZ_QFYR01000003.1"/>
</dbReference>
<dbReference type="AlphaFoldDB" id="A0A328AH13"/>
<evidence type="ECO:0000313" key="2">
    <source>
        <dbReference type="Proteomes" id="UP000249725"/>
    </source>
</evidence>
<name>A0A328AH13_9CAUL</name>
<reference evidence="2" key="1">
    <citation type="submission" date="2018-05" db="EMBL/GenBank/DDBJ databases">
        <authorList>
            <person name="Li X."/>
        </authorList>
    </citation>
    <scope>NUCLEOTIDE SEQUENCE [LARGE SCALE GENOMIC DNA]</scope>
    <source>
        <strain evidence="2">YIM 73061</strain>
    </source>
</reference>